<reference evidence="3" key="1">
    <citation type="submission" date="2019-07" db="EMBL/GenBank/DDBJ databases">
        <title>Chitinimonas sp. nov., isolated from Ny-Alesund, arctica soil.</title>
        <authorList>
            <person name="Xu Q."/>
            <person name="Peng F."/>
        </authorList>
    </citation>
    <scope>NUCLEOTIDE SEQUENCE [LARGE SCALE GENOMIC DNA]</scope>
    <source>
        <strain evidence="3">R3-44</strain>
    </source>
</reference>
<dbReference type="EMBL" id="CP041730">
    <property type="protein sequence ID" value="QDQ28909.1"/>
    <property type="molecule type" value="Genomic_DNA"/>
</dbReference>
<dbReference type="Proteomes" id="UP000317550">
    <property type="component" value="Chromosome"/>
</dbReference>
<dbReference type="PANTHER" id="PTHR43415">
    <property type="entry name" value="SPERMIDINE N(1)-ACETYLTRANSFERASE"/>
    <property type="match status" value="1"/>
</dbReference>
<protein>
    <submittedName>
        <fullName evidence="2">GNAT family N-acetyltransferase</fullName>
    </submittedName>
</protein>
<dbReference type="GO" id="GO:0016747">
    <property type="term" value="F:acyltransferase activity, transferring groups other than amino-acyl groups"/>
    <property type="evidence" value="ECO:0007669"/>
    <property type="project" value="InterPro"/>
</dbReference>
<evidence type="ECO:0000313" key="2">
    <source>
        <dbReference type="EMBL" id="QDQ28909.1"/>
    </source>
</evidence>
<feature type="domain" description="N-acetyltransferase" evidence="1">
    <location>
        <begin position="62"/>
        <end position="223"/>
    </location>
</feature>
<evidence type="ECO:0000313" key="3">
    <source>
        <dbReference type="Proteomes" id="UP000317550"/>
    </source>
</evidence>
<dbReference type="InterPro" id="IPR016181">
    <property type="entry name" value="Acyl_CoA_acyltransferase"/>
</dbReference>
<gene>
    <name evidence="2" type="ORF">FNU76_22555</name>
</gene>
<dbReference type="PROSITE" id="PS51186">
    <property type="entry name" value="GNAT"/>
    <property type="match status" value="1"/>
</dbReference>
<sequence length="234" mass="25223">MSHHRADAFRLAAVRGLCACGLVGGRCGQHRRGLDEGTGPVGAAKRIAGMSRPSAFLRGAQITLRALCEADADGPYAAWLNEADICAGNSHHVFPYGPEAARDYIRAARQRQDSLQLAIVRTADEVHVGNIALNQIHPRHRSAEFAILLGDRSAWGKGIASEAGRLLLAHGFSALGLHRVYCGTFADNAGMIALAGRLGMKEEGRRSEAAWKDGRFVDVVEFGVLRSEYRPMPV</sequence>
<dbReference type="SUPFAM" id="SSF55729">
    <property type="entry name" value="Acyl-CoA N-acyltransferases (Nat)"/>
    <property type="match status" value="1"/>
</dbReference>
<dbReference type="AlphaFoldDB" id="A0A516SL74"/>
<dbReference type="KEGG" id="cari:FNU76_22555"/>
<dbReference type="OrthoDB" id="9132139at2"/>
<keyword evidence="2" id="KW-0808">Transferase</keyword>
<dbReference type="Gene3D" id="3.40.630.30">
    <property type="match status" value="1"/>
</dbReference>
<organism evidence="2 3">
    <name type="scientific">Chitinimonas arctica</name>
    <dbReference type="NCBI Taxonomy" id="2594795"/>
    <lineage>
        <taxon>Bacteria</taxon>
        <taxon>Pseudomonadati</taxon>
        <taxon>Pseudomonadota</taxon>
        <taxon>Betaproteobacteria</taxon>
        <taxon>Neisseriales</taxon>
        <taxon>Chitinibacteraceae</taxon>
        <taxon>Chitinimonas</taxon>
    </lineage>
</organism>
<name>A0A516SL74_9NEIS</name>
<accession>A0A516SL74</accession>
<keyword evidence="3" id="KW-1185">Reference proteome</keyword>
<evidence type="ECO:0000259" key="1">
    <source>
        <dbReference type="PROSITE" id="PS51186"/>
    </source>
</evidence>
<dbReference type="PANTHER" id="PTHR43415:SF3">
    <property type="entry name" value="GNAT-FAMILY ACETYLTRANSFERASE"/>
    <property type="match status" value="1"/>
</dbReference>
<dbReference type="InterPro" id="IPR000182">
    <property type="entry name" value="GNAT_dom"/>
</dbReference>
<dbReference type="Pfam" id="PF13302">
    <property type="entry name" value="Acetyltransf_3"/>
    <property type="match status" value="1"/>
</dbReference>
<proteinExistence type="predicted"/>